<dbReference type="GeneID" id="20237184"/>
<dbReference type="OrthoDB" id="6107088at2759"/>
<dbReference type="AlphaFoldDB" id="V4CLB8"/>
<dbReference type="HOGENOM" id="CLU_1166998_0_0_1"/>
<evidence type="ECO:0000256" key="1">
    <source>
        <dbReference type="SAM" id="MobiDB-lite"/>
    </source>
</evidence>
<reference evidence="2 3" key="1">
    <citation type="journal article" date="2013" name="Nature">
        <title>Insights into bilaterian evolution from three spiralian genomes.</title>
        <authorList>
            <person name="Simakov O."/>
            <person name="Marletaz F."/>
            <person name="Cho S.J."/>
            <person name="Edsinger-Gonzales E."/>
            <person name="Havlak P."/>
            <person name="Hellsten U."/>
            <person name="Kuo D.H."/>
            <person name="Larsson T."/>
            <person name="Lv J."/>
            <person name="Arendt D."/>
            <person name="Savage R."/>
            <person name="Osoegawa K."/>
            <person name="de Jong P."/>
            <person name="Grimwood J."/>
            <person name="Chapman J.A."/>
            <person name="Shapiro H."/>
            <person name="Aerts A."/>
            <person name="Otillar R.P."/>
            <person name="Terry A.Y."/>
            <person name="Boore J.L."/>
            <person name="Grigoriev I.V."/>
            <person name="Lindberg D.R."/>
            <person name="Seaver E.C."/>
            <person name="Weisblat D.A."/>
            <person name="Putnam N.H."/>
            <person name="Rokhsar D.S."/>
        </authorList>
    </citation>
    <scope>NUCLEOTIDE SEQUENCE [LARGE SCALE GENOMIC DNA]</scope>
</reference>
<feature type="region of interest" description="Disordered" evidence="1">
    <location>
        <begin position="18"/>
        <end position="43"/>
    </location>
</feature>
<evidence type="ECO:0000313" key="2">
    <source>
        <dbReference type="EMBL" id="ESP03085.1"/>
    </source>
</evidence>
<gene>
    <name evidence="2" type="ORF">LOTGIDRAFT_157047</name>
</gene>
<dbReference type="KEGG" id="lgi:LOTGIDRAFT_157047"/>
<keyword evidence="3" id="KW-1185">Reference proteome</keyword>
<accession>V4CLB8</accession>
<evidence type="ECO:0000313" key="3">
    <source>
        <dbReference type="Proteomes" id="UP000030746"/>
    </source>
</evidence>
<protein>
    <submittedName>
        <fullName evidence="2">Uncharacterized protein</fullName>
    </submittedName>
</protein>
<proteinExistence type="predicted"/>
<dbReference type="Proteomes" id="UP000030746">
    <property type="component" value="Unassembled WGS sequence"/>
</dbReference>
<name>V4CLB8_LOTGI</name>
<organism evidence="2 3">
    <name type="scientific">Lottia gigantea</name>
    <name type="common">Giant owl limpet</name>
    <dbReference type="NCBI Taxonomy" id="225164"/>
    <lineage>
        <taxon>Eukaryota</taxon>
        <taxon>Metazoa</taxon>
        <taxon>Spiralia</taxon>
        <taxon>Lophotrochozoa</taxon>
        <taxon>Mollusca</taxon>
        <taxon>Gastropoda</taxon>
        <taxon>Patellogastropoda</taxon>
        <taxon>Lottioidea</taxon>
        <taxon>Lottiidae</taxon>
        <taxon>Lottia</taxon>
    </lineage>
</organism>
<dbReference type="CTD" id="20237184"/>
<dbReference type="RefSeq" id="XP_009046555.1">
    <property type="nucleotide sequence ID" value="XM_009048307.1"/>
</dbReference>
<sequence>MPTKQSSQPRNFTGIYLGLEGNVNPPKQRSGIPPLVRPRGTQSFKVRTPVEERRYAPALYHEKKQMVELIRIKEEKRGFVGQPLKKSEVNNNKRPVTTSPTASPRRWGPARRTNSLKFNERIRTNPRNFTPILNSGVTRSENLTGFASYSLSNPDIRQVHIDDISGDFSKLGVVPDNISTVGDQYNRLYEVCDVESDIGYNLLPRRTPPPSRCHGNNSYTTGFSISREDIVQSHISNN</sequence>
<dbReference type="EMBL" id="KB200129">
    <property type="protein sequence ID" value="ESP03085.1"/>
    <property type="molecule type" value="Genomic_DNA"/>
</dbReference>
<feature type="compositionally biased region" description="Polar residues" evidence="1">
    <location>
        <begin position="89"/>
        <end position="102"/>
    </location>
</feature>
<feature type="region of interest" description="Disordered" evidence="1">
    <location>
        <begin position="84"/>
        <end position="114"/>
    </location>
</feature>